<organism evidence="1 2">
    <name type="scientific">Piscirickettsia litoralis</name>
    <dbReference type="NCBI Taxonomy" id="1891921"/>
    <lineage>
        <taxon>Bacteria</taxon>
        <taxon>Pseudomonadati</taxon>
        <taxon>Pseudomonadota</taxon>
        <taxon>Gammaproteobacteria</taxon>
        <taxon>Thiotrichales</taxon>
        <taxon>Piscirickettsiaceae</taxon>
        <taxon>Piscirickettsia</taxon>
    </lineage>
</organism>
<accession>A0ABX2ZXK5</accession>
<gene>
    <name evidence="1" type="ORF">BGC07_16325</name>
</gene>
<comment type="caution">
    <text evidence="1">The sequence shown here is derived from an EMBL/GenBank/DDBJ whole genome shotgun (WGS) entry which is preliminary data.</text>
</comment>
<sequence>MKSKRESNEFSGSLGLRVRRIRNSIQIVWYENKWYGTGNKKRMFSKQIQKGKGYMYSPDKFKKMQQWERDAVGVLEEKFGQLRKRIEVLGRIRRQVSAYKQIKN</sequence>
<dbReference type="EMBL" id="MDTU01000003">
    <property type="protein sequence ID" value="ODN41336.1"/>
    <property type="molecule type" value="Genomic_DNA"/>
</dbReference>
<evidence type="ECO:0000313" key="2">
    <source>
        <dbReference type="Proteomes" id="UP000094329"/>
    </source>
</evidence>
<protein>
    <recommendedName>
        <fullName evidence="3">Transposase</fullName>
    </recommendedName>
</protein>
<proteinExistence type="predicted"/>
<keyword evidence="2" id="KW-1185">Reference proteome</keyword>
<evidence type="ECO:0008006" key="3">
    <source>
        <dbReference type="Google" id="ProtNLM"/>
    </source>
</evidence>
<dbReference type="Pfam" id="PF19456">
    <property type="entry name" value="MobI"/>
    <property type="match status" value="1"/>
</dbReference>
<dbReference type="InterPro" id="IPR045809">
    <property type="entry name" value="MobI"/>
</dbReference>
<evidence type="ECO:0000313" key="1">
    <source>
        <dbReference type="EMBL" id="ODN41336.1"/>
    </source>
</evidence>
<reference evidence="1 2" key="1">
    <citation type="submission" date="2016-08" db="EMBL/GenBank/DDBJ databases">
        <title>Draft genome sequence of Candidatus Piscirickettsia litoralis, from seawater.</title>
        <authorList>
            <person name="Wan X."/>
            <person name="Lee A.J."/>
            <person name="Hou S."/>
            <person name="Donachie S.P."/>
        </authorList>
    </citation>
    <scope>NUCLEOTIDE SEQUENCE [LARGE SCALE GENOMIC DNA]</scope>
    <source>
        <strain evidence="1 2">Y2</strain>
    </source>
</reference>
<name>A0ABX2ZXK5_9GAMM</name>
<dbReference type="Proteomes" id="UP000094329">
    <property type="component" value="Unassembled WGS sequence"/>
</dbReference>